<feature type="compositionally biased region" description="Polar residues" evidence="13">
    <location>
        <begin position="1368"/>
        <end position="1379"/>
    </location>
</feature>
<dbReference type="InterPro" id="IPR036322">
    <property type="entry name" value="WD40_repeat_dom_sf"/>
</dbReference>
<evidence type="ECO:0000256" key="7">
    <source>
        <dbReference type="ARBA" id="ARBA00022794"/>
    </source>
</evidence>
<proteinExistence type="predicted"/>
<dbReference type="SMART" id="SM00320">
    <property type="entry name" value="WD40"/>
    <property type="match status" value="5"/>
</dbReference>
<dbReference type="InterPro" id="IPR015943">
    <property type="entry name" value="WD40/YVTN_repeat-like_dom_sf"/>
</dbReference>
<dbReference type="EMBL" id="RCML01000293">
    <property type="protein sequence ID" value="KAG2981957.1"/>
    <property type="molecule type" value="Genomic_DNA"/>
</dbReference>
<evidence type="ECO:0000256" key="10">
    <source>
        <dbReference type="ARBA" id="ARBA00023273"/>
    </source>
</evidence>
<feature type="compositionally biased region" description="Basic and acidic residues" evidence="13">
    <location>
        <begin position="1257"/>
        <end position="1270"/>
    </location>
</feature>
<dbReference type="InterPro" id="IPR000195">
    <property type="entry name" value="Rab-GAP-TBC_dom"/>
</dbReference>
<evidence type="ECO:0000256" key="11">
    <source>
        <dbReference type="ARBA" id="ARBA00034464"/>
    </source>
</evidence>
<evidence type="ECO:0000256" key="6">
    <source>
        <dbReference type="ARBA" id="ARBA00022737"/>
    </source>
</evidence>
<keyword evidence="6" id="KW-0677">Repeat</keyword>
<dbReference type="Proteomes" id="UP000736787">
    <property type="component" value="Unassembled WGS sequence"/>
</dbReference>
<dbReference type="Proteomes" id="UP000735874">
    <property type="component" value="Unassembled WGS sequence"/>
</dbReference>
<dbReference type="Pfam" id="PF00400">
    <property type="entry name" value="WD40"/>
    <property type="match status" value="1"/>
</dbReference>
<feature type="domain" description="Rab-GAP TBC" evidence="14">
    <location>
        <begin position="504"/>
        <end position="679"/>
    </location>
</feature>
<evidence type="ECO:0000313" key="20">
    <source>
        <dbReference type="EMBL" id="RAW35870.1"/>
    </source>
</evidence>
<reference evidence="20 21" key="1">
    <citation type="submission" date="2018-01" db="EMBL/GenBank/DDBJ databases">
        <title>Draft genome of the strawberry crown rot pathogen Phytophthora cactorum.</title>
        <authorList>
            <person name="Armitage A.D."/>
            <person name="Lysoe E."/>
            <person name="Nellist C.F."/>
            <person name="Harrison R.J."/>
            <person name="Brurberg M.B."/>
        </authorList>
    </citation>
    <scope>NUCLEOTIDE SEQUENCE [LARGE SCALE GENOMIC DNA]</scope>
    <source>
        <strain evidence="20 21">10300</strain>
    </source>
</reference>
<dbReference type="SUPFAM" id="SSF47923">
    <property type="entry name" value="Ypt/Rab-GAP domain of gyp1p"/>
    <property type="match status" value="1"/>
</dbReference>
<feature type="coiled-coil region" evidence="12">
    <location>
        <begin position="871"/>
        <end position="898"/>
    </location>
</feature>
<dbReference type="PANTHER" id="PTHR19853">
    <property type="entry name" value="WD REPEAT CONTAINING PROTEIN 3 WDR3"/>
    <property type="match status" value="1"/>
</dbReference>
<evidence type="ECO:0000256" key="2">
    <source>
        <dbReference type="ARBA" id="ARBA00004607"/>
    </source>
</evidence>
<evidence type="ECO:0000256" key="12">
    <source>
        <dbReference type="SAM" id="Coils"/>
    </source>
</evidence>
<dbReference type="InterPro" id="IPR051570">
    <property type="entry name" value="TBC1_cilium_biogenesis"/>
</dbReference>
<keyword evidence="10" id="KW-0966">Cell projection</keyword>
<keyword evidence="21" id="KW-1185">Reference proteome</keyword>
<keyword evidence="5" id="KW-0853">WD repeat</keyword>
<dbReference type="EMBL" id="RCMK01000288">
    <property type="protein sequence ID" value="KAG2938370.1"/>
    <property type="molecule type" value="Genomic_DNA"/>
</dbReference>
<keyword evidence="7" id="KW-0970">Cilium biogenesis/degradation</keyword>
<dbReference type="Gene3D" id="1.10.472.80">
    <property type="entry name" value="Ypt/Rab-GAP domain of gyp1p, domain 3"/>
    <property type="match status" value="1"/>
</dbReference>
<dbReference type="GO" id="GO:0060271">
    <property type="term" value="P:cilium assembly"/>
    <property type="evidence" value="ECO:0007669"/>
    <property type="project" value="TreeGrafter"/>
</dbReference>
<dbReference type="InterPro" id="IPR001680">
    <property type="entry name" value="WD40_rpt"/>
</dbReference>
<dbReference type="Proteomes" id="UP000251314">
    <property type="component" value="Unassembled WGS sequence"/>
</dbReference>
<keyword evidence="8 12" id="KW-0175">Coiled coil</keyword>
<dbReference type="Proteomes" id="UP000760860">
    <property type="component" value="Unassembled WGS sequence"/>
</dbReference>
<feature type="compositionally biased region" description="Polar residues" evidence="13">
    <location>
        <begin position="1272"/>
        <end position="1289"/>
    </location>
</feature>
<comment type="caution">
    <text evidence="20">The sequence shown here is derived from an EMBL/GenBank/DDBJ whole genome shotgun (WGS) entry which is preliminary data.</text>
</comment>
<dbReference type="EMBL" id="RCMI01000275">
    <property type="protein sequence ID" value="KAG2920613.1"/>
    <property type="molecule type" value="Genomic_DNA"/>
</dbReference>
<keyword evidence="9" id="KW-0206">Cytoskeleton</keyword>
<dbReference type="EMBL" id="RCMG01000261">
    <property type="protein sequence ID" value="KAG2858204.1"/>
    <property type="molecule type" value="Genomic_DNA"/>
</dbReference>
<feature type="region of interest" description="Disordered" evidence="13">
    <location>
        <begin position="1355"/>
        <end position="1387"/>
    </location>
</feature>
<evidence type="ECO:0000313" key="15">
    <source>
        <dbReference type="EMBL" id="KAG2858204.1"/>
    </source>
</evidence>
<evidence type="ECO:0000256" key="13">
    <source>
        <dbReference type="SAM" id="MobiDB-lite"/>
    </source>
</evidence>
<evidence type="ECO:0000259" key="14">
    <source>
        <dbReference type="PROSITE" id="PS50086"/>
    </source>
</evidence>
<gene>
    <name evidence="20" type="ORF">PC110_g7846</name>
    <name evidence="15" type="ORF">PC113_g10034</name>
    <name evidence="16" type="ORF">PC115_g9745</name>
    <name evidence="17" type="ORF">PC117_g11279</name>
    <name evidence="18" type="ORF">PC118_g10290</name>
    <name evidence="19" type="ORF">PC129_g7681</name>
</gene>
<feature type="compositionally biased region" description="Basic and acidic residues" evidence="13">
    <location>
        <begin position="1189"/>
        <end position="1199"/>
    </location>
</feature>
<feature type="compositionally biased region" description="Low complexity" evidence="13">
    <location>
        <begin position="413"/>
        <end position="422"/>
    </location>
</feature>
<keyword evidence="4" id="KW-0963">Cytoplasm</keyword>
<feature type="compositionally biased region" description="Low complexity" evidence="13">
    <location>
        <begin position="1145"/>
        <end position="1157"/>
    </location>
</feature>
<feature type="compositionally biased region" description="Low complexity" evidence="13">
    <location>
        <begin position="1174"/>
        <end position="1187"/>
    </location>
</feature>
<feature type="compositionally biased region" description="Basic and acidic residues" evidence="13">
    <location>
        <begin position="454"/>
        <end position="467"/>
    </location>
</feature>
<dbReference type="InterPro" id="IPR035969">
    <property type="entry name" value="Rab-GAP_TBC_sf"/>
</dbReference>
<evidence type="ECO:0000256" key="3">
    <source>
        <dbReference type="ARBA" id="ARBA00014199"/>
    </source>
</evidence>
<dbReference type="Proteomes" id="UP000774804">
    <property type="component" value="Unassembled WGS sequence"/>
</dbReference>
<dbReference type="PANTHER" id="PTHR19853:SF1">
    <property type="entry name" value="TBC1 DOMAIN FAMILY MEMBER 31"/>
    <property type="match status" value="1"/>
</dbReference>
<dbReference type="EMBL" id="MJFZ01000156">
    <property type="protein sequence ID" value="RAW35870.1"/>
    <property type="molecule type" value="Genomic_DNA"/>
</dbReference>
<dbReference type="PROSITE" id="PS50086">
    <property type="entry name" value="TBC_RABGAP"/>
    <property type="match status" value="1"/>
</dbReference>
<feature type="region of interest" description="Disordered" evidence="13">
    <location>
        <begin position="1393"/>
        <end position="1412"/>
    </location>
</feature>
<accession>A0A329SGQ6</accession>
<evidence type="ECO:0000256" key="4">
    <source>
        <dbReference type="ARBA" id="ARBA00022490"/>
    </source>
</evidence>
<name>A0A329SGQ6_9STRA</name>
<organism evidence="20 21">
    <name type="scientific">Phytophthora cactorum</name>
    <dbReference type="NCBI Taxonomy" id="29920"/>
    <lineage>
        <taxon>Eukaryota</taxon>
        <taxon>Sar</taxon>
        <taxon>Stramenopiles</taxon>
        <taxon>Oomycota</taxon>
        <taxon>Peronosporomycetes</taxon>
        <taxon>Peronosporales</taxon>
        <taxon>Peronosporaceae</taxon>
        <taxon>Phytophthora</taxon>
    </lineage>
</organism>
<dbReference type="STRING" id="29920.A0A329SGQ6"/>
<dbReference type="GO" id="GO:0034451">
    <property type="term" value="C:centriolar satellite"/>
    <property type="evidence" value="ECO:0007669"/>
    <property type="project" value="UniProtKB-SubCell"/>
</dbReference>
<feature type="region of interest" description="Disordered" evidence="13">
    <location>
        <begin position="1019"/>
        <end position="1289"/>
    </location>
</feature>
<evidence type="ECO:0000256" key="9">
    <source>
        <dbReference type="ARBA" id="ARBA00023212"/>
    </source>
</evidence>
<dbReference type="Proteomes" id="UP000697107">
    <property type="component" value="Unassembled WGS sequence"/>
</dbReference>
<evidence type="ECO:0000256" key="5">
    <source>
        <dbReference type="ARBA" id="ARBA00022574"/>
    </source>
</evidence>
<evidence type="ECO:0000256" key="1">
    <source>
        <dbReference type="ARBA" id="ARBA00004120"/>
    </source>
</evidence>
<dbReference type="SUPFAM" id="SSF50978">
    <property type="entry name" value="WD40 repeat-like"/>
    <property type="match status" value="1"/>
</dbReference>
<evidence type="ECO:0000256" key="8">
    <source>
        <dbReference type="ARBA" id="ARBA00023054"/>
    </source>
</evidence>
<comment type="function">
    <text evidence="11">Molecular adapter which is involved in cilium biogenesis. Part of a functional complex including OFD1 a centriolar protein involved in cilium assembly. Could regulate the cAMP-dependent phosphorylation of OFD1, and its subsequent ubiquitination by PJA2 which ultimately leads to its proteasomal degradation.</text>
</comment>
<comment type="subcellular location">
    <subcellularLocation>
        <location evidence="1">Cytoplasm</location>
        <location evidence="1">Cytoskeleton</location>
        <location evidence="1">Cilium basal body</location>
    </subcellularLocation>
    <subcellularLocation>
        <location evidence="2">Cytoplasm</location>
        <location evidence="2">Cytoskeleton</location>
        <location evidence="2">Microtubule organizing center</location>
        <location evidence="2">Centrosome</location>
        <location evidence="2">Centriolar satellite</location>
    </subcellularLocation>
</comment>
<dbReference type="Gene3D" id="2.130.10.10">
    <property type="entry name" value="YVTN repeat-like/Quinoprotein amine dehydrogenase"/>
    <property type="match status" value="1"/>
</dbReference>
<sequence length="1517" mass="173650">MVQTLVLRATQDGVIWPRRPLVSSNGLLSCVQNLPLSSYDKRPTTFRAVAFNASGELLAATDERGRIFVLFVTANRYSLVQHLGVPTTSCCFSPKRKTELLVTCEDETVRCIDVQSQTLISTLRGHRLPARCASFQKSGELALTASQDAVILWDTKDWSRYRVLNAGPGVEEAMFVTKGDLVAVCFQDDTIMMWELESLALRYRFSLPEKEQSPGLQKIAVSDDHQVLVASGRAPFIYVWEFESQTIIRIIELPPPIKQVVSHAFLPGHNTMLSILADDGGVFFLDVAAKNPQIKLEISNRGRTITAFDIECHARYLAASTSDGFLLLYDMEITRETAARVQERRRKEGLVELGEHARLRTRSVFQDMPFSGIDPTADSNQVEISAPEQSRPVPSKLIDSLFGAKYSRRGGRTPRQTRGDTTAAGQTDMPRMRLASATRARVRATRGSFNVPSKEIKDSESPTLREKVRSRRMSPLTRPPGQLTAQEIEVNRKRLVGSLKVNGMFPRKYRVLAWRFLLRLPKNEEAFRSLVAKGKHPVFVRLKDNYPLQDGRLFRRLHRVLSAIVYWCPAFGEVSYLPAVVYPFVKIFRENDLAAFEASASVLLHWCGDFLISLPYPPVFAMRAIENELARRDSQLYDHFTRYQITSEAFAWSLLKTIFTEALSEDEWMCLWDHLFAFSDTPQLIYVAVLAYLFYFRTALLAACDRFSIEQFFHQQNAIDIQKFVQLMVNLREKLDLSEFTAMEDPAAADNTASGHGPYWPLSRGQYPAFAHYPRFVVDFQISERNRIALEEAELAHKQTLFDQIEQESAKLKAEHEKWMKERKMVLEAEERRRKEAIAAEKERILHLKTLDYETRKRRLQHLSNMEKSASESLEEASKMLQTEYQRMESTLAMQKERVEFEISSRKQEEDLQRVEIETHDRVRRIHKQREMEERLSRLRTEFETRVKQQELQYMLKFESWKREDEEQTGKAKSKLRRREELALLSQEQRVRQELEKNLLDQQLAKDQELLELETARRARRKEQQEHDELDDEISTNIDDHFSARETSRRAHARVQETQDRDSPHHSREFTRHEAVSVDERRGRGTARRSLDDSSDSDREETSRRNIPTGGVPDNASEGDEFPPRTPDYMSSQFATREPLQGPLSSESSMSFASASMRRTMAEMSLLEKALGNVSSSSRSSSHSGGESVEEHSREEIAREAGSTHSDRSRQYVGGSWMREEEKSQDAARFSTPQQSSRQAVHGSLQDESEAIYTPESTRDFSHKHVHDEETFTPQAARNFSQPEAESVSTPLAFGKFSMENDEAKSISPAALDFSQVNEEVFSTPRPARNFSQVQDEDVSTLQAIRNDSVKIEDVSTPQAAAREYSKTQEPVYTSTTTGERLADQHAEQAIAPAANLKGHSKSDSEEYARSTVVDALQRPISELKEDSDSDSDEYADSTVMDALQRPIAELEKKLGIRFDDFSDEEKEDESIDESFDVLYESDEEDETIEDDRTKLLQRAKRLLELSSFYTDSDDDM</sequence>
<evidence type="ECO:0000313" key="16">
    <source>
        <dbReference type="EMBL" id="KAG2920613.1"/>
    </source>
</evidence>
<feature type="region of interest" description="Disordered" evidence="13">
    <location>
        <begin position="407"/>
        <end position="426"/>
    </location>
</feature>
<dbReference type="GO" id="GO:0036064">
    <property type="term" value="C:ciliary basal body"/>
    <property type="evidence" value="ECO:0007669"/>
    <property type="project" value="TreeGrafter"/>
</dbReference>
<evidence type="ECO:0000313" key="21">
    <source>
        <dbReference type="Proteomes" id="UP000251314"/>
    </source>
</evidence>
<feature type="coiled-coil region" evidence="12">
    <location>
        <begin position="795"/>
        <end position="822"/>
    </location>
</feature>
<evidence type="ECO:0000313" key="19">
    <source>
        <dbReference type="EMBL" id="KAG3221587.1"/>
    </source>
</evidence>
<dbReference type="OrthoDB" id="5578278at2759"/>
<evidence type="ECO:0000313" key="18">
    <source>
        <dbReference type="EMBL" id="KAG2981957.1"/>
    </source>
</evidence>
<feature type="region of interest" description="Disordered" evidence="13">
    <location>
        <begin position="452"/>
        <end position="482"/>
    </location>
</feature>
<feature type="compositionally biased region" description="Basic and acidic residues" evidence="13">
    <location>
        <begin position="1038"/>
        <end position="1104"/>
    </location>
</feature>
<evidence type="ECO:0000313" key="17">
    <source>
        <dbReference type="EMBL" id="KAG2938370.1"/>
    </source>
</evidence>
<dbReference type="EMBL" id="RCMV01000213">
    <property type="protein sequence ID" value="KAG3221587.1"/>
    <property type="molecule type" value="Genomic_DNA"/>
</dbReference>
<reference evidence="15" key="2">
    <citation type="submission" date="2018-10" db="EMBL/GenBank/DDBJ databases">
        <title>Effector identification in a new, highly contiguous assembly of the strawberry crown rot pathogen Phytophthora cactorum.</title>
        <authorList>
            <person name="Armitage A.D."/>
            <person name="Nellist C.F."/>
            <person name="Bates H."/>
            <person name="Vickerstaff R.J."/>
            <person name="Harrison R.J."/>
        </authorList>
    </citation>
    <scope>NUCLEOTIDE SEQUENCE</scope>
    <source>
        <strain evidence="15">15-7</strain>
        <strain evidence="16">4032</strain>
        <strain evidence="17">4040</strain>
        <strain evidence="18">P415</strain>
        <strain evidence="19">P421</strain>
    </source>
</reference>
<dbReference type="Pfam" id="PF00566">
    <property type="entry name" value="RabGAP-TBC"/>
    <property type="match status" value="1"/>
</dbReference>
<dbReference type="VEuPathDB" id="FungiDB:PC110_g7846"/>
<protein>
    <recommendedName>
        <fullName evidence="3">TBC1 domain family member 31</fullName>
    </recommendedName>
</protein>